<proteinExistence type="predicted"/>
<evidence type="ECO:0000313" key="1">
    <source>
        <dbReference type="EMBL" id="RUS89680.1"/>
    </source>
</evidence>
<dbReference type="AlphaFoldDB" id="A0A3S1BJD2"/>
<evidence type="ECO:0000313" key="2">
    <source>
        <dbReference type="Proteomes" id="UP000271974"/>
    </source>
</evidence>
<keyword evidence="2" id="KW-1185">Reference proteome</keyword>
<reference evidence="1 2" key="1">
    <citation type="submission" date="2019-01" db="EMBL/GenBank/DDBJ databases">
        <title>A draft genome assembly of the solar-powered sea slug Elysia chlorotica.</title>
        <authorList>
            <person name="Cai H."/>
            <person name="Li Q."/>
            <person name="Fang X."/>
            <person name="Li J."/>
            <person name="Curtis N.E."/>
            <person name="Altenburger A."/>
            <person name="Shibata T."/>
            <person name="Feng M."/>
            <person name="Maeda T."/>
            <person name="Schwartz J.A."/>
            <person name="Shigenobu S."/>
            <person name="Lundholm N."/>
            <person name="Nishiyama T."/>
            <person name="Yang H."/>
            <person name="Hasebe M."/>
            <person name="Li S."/>
            <person name="Pierce S.K."/>
            <person name="Wang J."/>
        </authorList>
    </citation>
    <scope>NUCLEOTIDE SEQUENCE [LARGE SCALE GENOMIC DNA]</scope>
    <source>
        <strain evidence="1">EC2010</strain>
        <tissue evidence="1">Whole organism of an adult</tissue>
    </source>
</reference>
<dbReference type="EMBL" id="RQTK01000050">
    <property type="protein sequence ID" value="RUS89680.1"/>
    <property type="molecule type" value="Genomic_DNA"/>
</dbReference>
<dbReference type="Proteomes" id="UP000271974">
    <property type="component" value="Unassembled WGS sequence"/>
</dbReference>
<accession>A0A3S1BJD2</accession>
<organism evidence="1 2">
    <name type="scientific">Elysia chlorotica</name>
    <name type="common">Eastern emerald elysia</name>
    <name type="synonym">Sea slug</name>
    <dbReference type="NCBI Taxonomy" id="188477"/>
    <lineage>
        <taxon>Eukaryota</taxon>
        <taxon>Metazoa</taxon>
        <taxon>Spiralia</taxon>
        <taxon>Lophotrochozoa</taxon>
        <taxon>Mollusca</taxon>
        <taxon>Gastropoda</taxon>
        <taxon>Heterobranchia</taxon>
        <taxon>Euthyneura</taxon>
        <taxon>Panpulmonata</taxon>
        <taxon>Sacoglossa</taxon>
        <taxon>Placobranchoidea</taxon>
        <taxon>Plakobranchidae</taxon>
        <taxon>Elysia</taxon>
    </lineage>
</organism>
<gene>
    <name evidence="1" type="ORF">EGW08_002601</name>
</gene>
<name>A0A3S1BJD2_ELYCH</name>
<comment type="caution">
    <text evidence="1">The sequence shown here is derived from an EMBL/GenBank/DDBJ whole genome shotgun (WGS) entry which is preliminary data.</text>
</comment>
<feature type="non-terminal residue" evidence="1">
    <location>
        <position position="129"/>
    </location>
</feature>
<feature type="non-terminal residue" evidence="1">
    <location>
        <position position="1"/>
    </location>
</feature>
<sequence>HLDRMHHRCDTITIREIRTGPFLQHELYKTKVVVADGKDERTSEALTSLRSIKEIRLRDGDLGTQQKWVRQRVIIQNKSITKWITDKKILLDFRKLEMVRYPAVVPHECSHYVSIPLVFHFRVKISVIV</sequence>
<protein>
    <submittedName>
        <fullName evidence="1">Uncharacterized protein</fullName>
    </submittedName>
</protein>